<evidence type="ECO:0000256" key="1">
    <source>
        <dbReference type="SAM" id="MobiDB-lite"/>
    </source>
</evidence>
<organism evidence="3 4">
    <name type="scientific">Popillia japonica</name>
    <name type="common">Japanese beetle</name>
    <dbReference type="NCBI Taxonomy" id="7064"/>
    <lineage>
        <taxon>Eukaryota</taxon>
        <taxon>Metazoa</taxon>
        <taxon>Ecdysozoa</taxon>
        <taxon>Arthropoda</taxon>
        <taxon>Hexapoda</taxon>
        <taxon>Insecta</taxon>
        <taxon>Pterygota</taxon>
        <taxon>Neoptera</taxon>
        <taxon>Endopterygota</taxon>
        <taxon>Coleoptera</taxon>
        <taxon>Polyphaga</taxon>
        <taxon>Scarabaeiformia</taxon>
        <taxon>Scarabaeidae</taxon>
        <taxon>Rutelinae</taxon>
        <taxon>Popillia</taxon>
    </lineage>
</organism>
<evidence type="ECO:0000313" key="3">
    <source>
        <dbReference type="EMBL" id="KAK9746540.1"/>
    </source>
</evidence>
<evidence type="ECO:0000313" key="4">
    <source>
        <dbReference type="Proteomes" id="UP001458880"/>
    </source>
</evidence>
<accession>A0AAW1MG91</accession>
<keyword evidence="4" id="KW-1185">Reference proteome</keyword>
<dbReference type="InterPro" id="IPR058520">
    <property type="entry name" value="DUF8207"/>
</dbReference>
<evidence type="ECO:0000259" key="2">
    <source>
        <dbReference type="Pfam" id="PF26634"/>
    </source>
</evidence>
<feature type="region of interest" description="Disordered" evidence="1">
    <location>
        <begin position="89"/>
        <end position="110"/>
    </location>
</feature>
<dbReference type="PANTHER" id="PTHR35374:SF1">
    <property type="entry name" value="PROTEIN KINASE DOMAIN-CONTAINING PROTEIN"/>
    <property type="match status" value="1"/>
</dbReference>
<reference evidence="3 4" key="1">
    <citation type="journal article" date="2024" name="BMC Genomics">
        <title>De novo assembly and annotation of Popillia japonica's genome with initial clues to its potential as an invasive pest.</title>
        <authorList>
            <person name="Cucini C."/>
            <person name="Boschi S."/>
            <person name="Funari R."/>
            <person name="Cardaioli E."/>
            <person name="Iannotti N."/>
            <person name="Marturano G."/>
            <person name="Paoli F."/>
            <person name="Bruttini M."/>
            <person name="Carapelli A."/>
            <person name="Frati F."/>
            <person name="Nardi F."/>
        </authorList>
    </citation>
    <scope>NUCLEOTIDE SEQUENCE [LARGE SCALE GENOMIC DNA]</scope>
    <source>
        <strain evidence="3">DMR45628</strain>
    </source>
</reference>
<proteinExistence type="predicted"/>
<dbReference type="Pfam" id="PF26634">
    <property type="entry name" value="DUF8207"/>
    <property type="match status" value="1"/>
</dbReference>
<dbReference type="Proteomes" id="UP001458880">
    <property type="component" value="Unassembled WGS sequence"/>
</dbReference>
<name>A0AAW1MG91_POPJA</name>
<protein>
    <recommendedName>
        <fullName evidence="2">DUF8207 domain-containing protein</fullName>
    </recommendedName>
</protein>
<feature type="domain" description="DUF8207" evidence="2">
    <location>
        <begin position="167"/>
        <end position="247"/>
    </location>
</feature>
<gene>
    <name evidence="3" type="ORF">QE152_g6114</name>
</gene>
<comment type="caution">
    <text evidence="3">The sequence shown here is derived from an EMBL/GenBank/DDBJ whole genome shotgun (WGS) entry which is preliminary data.</text>
</comment>
<dbReference type="EMBL" id="JASPKY010000039">
    <property type="protein sequence ID" value="KAK9746540.1"/>
    <property type="molecule type" value="Genomic_DNA"/>
</dbReference>
<dbReference type="AlphaFoldDB" id="A0AAW1MG91"/>
<sequence>MMDIKLWMIMTFQVMCKNIKILLNLTMKMKELEEMATGPTHEQAFAALNTVMDWLFIILHFKPSLSYTQPTSFAQPTFLEDEHIGHLLPEIPRGTSNESKDFEGEELDTSESMDLDKSMAHAISLLNRQPKKSIMANKSLNKKEIILMYDHTYLIGLMTDEVGDFVEKYSIREDEGNLKIGTTNVQFDGENIIIGQFTYTATKGLLELLFKKKPGKFLYADAKNYEFILTDTNAARVNYDAGKNMRRVKHINI</sequence>
<dbReference type="PANTHER" id="PTHR35374">
    <property type="entry name" value="CYCLIN-DEPENDENT KINASE 11A-LIKE"/>
    <property type="match status" value="1"/>
</dbReference>